<dbReference type="AlphaFoldDB" id="D8Q5P6"/>
<reference evidence="9 10" key="1">
    <citation type="journal article" date="2010" name="Nat. Biotechnol.">
        <title>Genome sequence of the model mushroom Schizophyllum commune.</title>
        <authorList>
            <person name="Ohm R.A."/>
            <person name="de Jong J.F."/>
            <person name="Lugones L.G."/>
            <person name="Aerts A."/>
            <person name="Kothe E."/>
            <person name="Stajich J.E."/>
            <person name="de Vries R.P."/>
            <person name="Record E."/>
            <person name="Levasseur A."/>
            <person name="Baker S.E."/>
            <person name="Bartholomew K.A."/>
            <person name="Coutinho P.M."/>
            <person name="Erdmann S."/>
            <person name="Fowler T.J."/>
            <person name="Gathman A.C."/>
            <person name="Lombard V."/>
            <person name="Henrissat B."/>
            <person name="Knabe N."/>
            <person name="Kuees U."/>
            <person name="Lilly W.W."/>
            <person name="Lindquist E."/>
            <person name="Lucas S."/>
            <person name="Magnuson J.K."/>
            <person name="Piumi F."/>
            <person name="Raudaskoski M."/>
            <person name="Salamov A."/>
            <person name="Schmutz J."/>
            <person name="Schwarze F.W.M.R."/>
            <person name="vanKuyk P.A."/>
            <person name="Horton J.S."/>
            <person name="Grigoriev I.V."/>
            <person name="Woesten H.A.B."/>
        </authorList>
    </citation>
    <scope>NUCLEOTIDE SEQUENCE [LARGE SCALE GENOMIC DNA]</scope>
    <source>
        <strain evidence="10">H4-8 / FGSC 9210</strain>
    </source>
</reference>
<feature type="transmembrane region" description="Helical" evidence="7">
    <location>
        <begin position="312"/>
        <end position="332"/>
    </location>
</feature>
<feature type="transmembrane region" description="Helical" evidence="7">
    <location>
        <begin position="224"/>
        <end position="244"/>
    </location>
</feature>
<gene>
    <name evidence="9" type="ORF">SCHCODRAFT_15910</name>
</gene>
<dbReference type="SUPFAM" id="SSF103473">
    <property type="entry name" value="MFS general substrate transporter"/>
    <property type="match status" value="1"/>
</dbReference>
<accession>D8Q5P6</accession>
<evidence type="ECO:0000256" key="3">
    <source>
        <dbReference type="ARBA" id="ARBA00022692"/>
    </source>
</evidence>
<feature type="domain" description="Major facilitator superfamily (MFS) profile" evidence="8">
    <location>
        <begin position="34"/>
        <end position="520"/>
    </location>
</feature>
<feature type="transmembrane region" description="Helical" evidence="7">
    <location>
        <begin position="128"/>
        <end position="146"/>
    </location>
</feature>
<feature type="transmembrane region" description="Helical" evidence="7">
    <location>
        <begin position="158"/>
        <end position="181"/>
    </location>
</feature>
<dbReference type="Gene3D" id="1.20.1250.20">
    <property type="entry name" value="MFS general substrate transporter like domains"/>
    <property type="match status" value="2"/>
</dbReference>
<organism evidence="10">
    <name type="scientific">Schizophyllum commune (strain H4-8 / FGSC 9210)</name>
    <name type="common">Split gill fungus</name>
    <dbReference type="NCBI Taxonomy" id="578458"/>
    <lineage>
        <taxon>Eukaryota</taxon>
        <taxon>Fungi</taxon>
        <taxon>Dikarya</taxon>
        <taxon>Basidiomycota</taxon>
        <taxon>Agaricomycotina</taxon>
        <taxon>Agaricomycetes</taxon>
        <taxon>Agaricomycetidae</taxon>
        <taxon>Agaricales</taxon>
        <taxon>Schizophyllaceae</taxon>
        <taxon>Schizophyllum</taxon>
    </lineage>
</organism>
<dbReference type="GO" id="GO:0016020">
    <property type="term" value="C:membrane"/>
    <property type="evidence" value="ECO:0007669"/>
    <property type="project" value="UniProtKB-SubCell"/>
</dbReference>
<feature type="region of interest" description="Disordered" evidence="6">
    <location>
        <begin position="525"/>
        <end position="598"/>
    </location>
</feature>
<dbReference type="Proteomes" id="UP000007431">
    <property type="component" value="Unassembled WGS sequence"/>
</dbReference>
<evidence type="ECO:0000256" key="6">
    <source>
        <dbReference type="SAM" id="MobiDB-lite"/>
    </source>
</evidence>
<feature type="region of interest" description="Disordered" evidence="6">
    <location>
        <begin position="1"/>
        <end position="23"/>
    </location>
</feature>
<feature type="transmembrane region" description="Helical" evidence="7">
    <location>
        <begin position="496"/>
        <end position="516"/>
    </location>
</feature>
<dbReference type="VEuPathDB" id="FungiDB:SCHCODRAFT_02625268"/>
<protein>
    <recommendedName>
        <fullName evidence="8">Major facilitator superfamily (MFS) profile domain-containing protein</fullName>
    </recommendedName>
</protein>
<evidence type="ECO:0000313" key="9">
    <source>
        <dbReference type="EMBL" id="EFI97005.1"/>
    </source>
</evidence>
<dbReference type="OMA" id="MGTAFMP"/>
<feature type="compositionally biased region" description="Basic and acidic residues" evidence="6">
    <location>
        <begin position="560"/>
        <end position="598"/>
    </location>
</feature>
<feature type="compositionally biased region" description="Basic and acidic residues" evidence="6">
    <location>
        <begin position="1"/>
        <end position="16"/>
    </location>
</feature>
<feature type="compositionally biased region" description="Low complexity" evidence="6">
    <location>
        <begin position="543"/>
        <end position="555"/>
    </location>
</feature>
<evidence type="ECO:0000256" key="7">
    <source>
        <dbReference type="SAM" id="Phobius"/>
    </source>
</evidence>
<feature type="transmembrane region" description="Helical" evidence="7">
    <location>
        <begin position="256"/>
        <end position="276"/>
    </location>
</feature>
<feature type="transmembrane region" description="Helical" evidence="7">
    <location>
        <begin position="352"/>
        <end position="370"/>
    </location>
</feature>
<dbReference type="PROSITE" id="PS50850">
    <property type="entry name" value="MFS"/>
    <property type="match status" value="1"/>
</dbReference>
<dbReference type="Pfam" id="PF07690">
    <property type="entry name" value="MFS_1"/>
    <property type="match status" value="2"/>
</dbReference>
<dbReference type="PANTHER" id="PTHR42718">
    <property type="entry name" value="MAJOR FACILITATOR SUPERFAMILY MULTIDRUG TRANSPORTER MFSC"/>
    <property type="match status" value="1"/>
</dbReference>
<dbReference type="InterPro" id="IPR020846">
    <property type="entry name" value="MFS_dom"/>
</dbReference>
<dbReference type="GO" id="GO:0022857">
    <property type="term" value="F:transmembrane transporter activity"/>
    <property type="evidence" value="ECO:0007669"/>
    <property type="project" value="InterPro"/>
</dbReference>
<keyword evidence="5 7" id="KW-0472">Membrane</keyword>
<dbReference type="EMBL" id="GL377306">
    <property type="protein sequence ID" value="EFI97005.1"/>
    <property type="molecule type" value="Genomic_DNA"/>
</dbReference>
<keyword evidence="4 7" id="KW-1133">Transmembrane helix</keyword>
<evidence type="ECO:0000313" key="10">
    <source>
        <dbReference type="Proteomes" id="UP000007431"/>
    </source>
</evidence>
<dbReference type="eggNOG" id="KOG0254">
    <property type="taxonomic scope" value="Eukaryota"/>
</dbReference>
<comment type="subcellular location">
    <subcellularLocation>
        <location evidence="1">Membrane</location>
        <topology evidence="1">Multi-pass membrane protein</topology>
    </subcellularLocation>
</comment>
<dbReference type="InParanoid" id="D8Q5P6"/>
<feature type="transmembrane region" description="Helical" evidence="7">
    <location>
        <begin position="441"/>
        <end position="463"/>
    </location>
</feature>
<evidence type="ECO:0000256" key="4">
    <source>
        <dbReference type="ARBA" id="ARBA00022989"/>
    </source>
</evidence>
<evidence type="ECO:0000256" key="2">
    <source>
        <dbReference type="ARBA" id="ARBA00022448"/>
    </source>
</evidence>
<keyword evidence="2" id="KW-0813">Transport</keyword>
<evidence type="ECO:0000256" key="5">
    <source>
        <dbReference type="ARBA" id="ARBA00023136"/>
    </source>
</evidence>
<keyword evidence="3 7" id="KW-0812">Transmembrane</keyword>
<feature type="transmembrane region" description="Helical" evidence="7">
    <location>
        <begin position="402"/>
        <end position="429"/>
    </location>
</feature>
<feature type="transmembrane region" description="Helical" evidence="7">
    <location>
        <begin position="375"/>
        <end position="396"/>
    </location>
</feature>
<dbReference type="PANTHER" id="PTHR42718:SF9">
    <property type="entry name" value="MAJOR FACILITATOR SUPERFAMILY MULTIDRUG TRANSPORTER MFSC"/>
    <property type="match status" value="1"/>
</dbReference>
<evidence type="ECO:0000259" key="8">
    <source>
        <dbReference type="PROSITE" id="PS50850"/>
    </source>
</evidence>
<feature type="compositionally biased region" description="Gly residues" evidence="6">
    <location>
        <begin position="531"/>
        <end position="542"/>
    </location>
</feature>
<keyword evidence="10" id="KW-1185">Reference proteome</keyword>
<dbReference type="InterPro" id="IPR036259">
    <property type="entry name" value="MFS_trans_sf"/>
</dbReference>
<feature type="transmembrane region" description="Helical" evidence="7">
    <location>
        <begin position="101"/>
        <end position="122"/>
    </location>
</feature>
<feature type="transmembrane region" description="Helical" evidence="7">
    <location>
        <begin position="193"/>
        <end position="212"/>
    </location>
</feature>
<name>D8Q5P6_SCHCM</name>
<sequence length="598" mass="63775">MAVVDSKERADEHDDAPTTEDVPENPTVARAVVLVAVCTTAMIVNVSNTTSVAIALPTIGEELGIQQDQLQWLTNAYSLSSGCLLLMFGRIADLYGRKKTFIAGLAWLFAFGLACGLVHNALTLQILRGFQGVGGAAIIPAALGILAHSFPPSRMRSIAFATFGAGAPVGGAIGTLLGGALTQYTKTTWRSSFYLSAALSAAASAGGMYVIDADPPSKEKDRRVDWLGSFLVTAGLTLIIFVLAQGEIAKPKQWASPYIIVLLILGVILMGFFFAWQWYLERAHDNPQTPYSVWTPPPIMRLSLWTRARGRYAVQMAIAFLNWCCFLSWVFWAQLFYQEYQGYKPFVAAIRFIPMTITGILCNVFVAFFVSRVGIVWLMTFGTLITSTAPLLFANIDPASPYWAFGFPASICCVFGADFVFSGGTLFVAKLSQGHEQSVSGALFQTMIQLGTSMGIAVSTVVYDRVLASRAAAMGTTLNAEHSNAPRPAQLDAYHAAQWTAFAFGALAAVLALVFLRGAKAGHEGAEAGAGMEGTGRAGDVGGVSASSSGETVGGPLDVTEEKKDGAAVEEKDVMAVNEKGVRASAERREASDRAEEG</sequence>
<feature type="transmembrane region" description="Helical" evidence="7">
    <location>
        <begin position="70"/>
        <end position="89"/>
    </location>
</feature>
<dbReference type="InterPro" id="IPR011701">
    <property type="entry name" value="MFS"/>
</dbReference>
<dbReference type="HOGENOM" id="CLU_000960_27_0_1"/>
<evidence type="ECO:0000256" key="1">
    <source>
        <dbReference type="ARBA" id="ARBA00004141"/>
    </source>
</evidence>
<proteinExistence type="predicted"/>